<sequence length="398" mass="44308">MTPPLPGFDVRTVPLADPYPHYRRYREHDPVHQAPDGSWYLFRHRDVTRVLTDRRYLRGPRPARVPAGLPHLMRNTAHWMVFMDPPRHTRVRALVADAFTPAATAALRPRIAQLAHTLVAELATRRQADLVAELAAPLPLLVIGELLGVPAQDQGWFRERALRLQQATRARAAHRADAWSVAEAAARDLDAYFRAELTRRRRRPRPGTDLIGTMVARAASSGLGDDVLVGTCVHLLTAGHETTTNLLCKGLLALLAHPDQLATLRARPELMPAAVTELVRYDAPVQMVTRHSPDRARLAGRTLPRGSRVVLVLGSANRDPARFDEPDRLDLFRDARRHTGFGLGIHYCLGALLARAEAEIALAELLRTLPRLALADAPVRYADDLVFHGPERLLVRPD</sequence>
<comment type="caution">
    <text evidence="8">The sequence shown here is derived from an EMBL/GenBank/DDBJ whole genome shotgun (WGS) entry which is preliminary data.</text>
</comment>
<evidence type="ECO:0000256" key="4">
    <source>
        <dbReference type="ARBA" id="ARBA00023002"/>
    </source>
</evidence>
<keyword evidence="3 7" id="KW-0479">Metal-binding</keyword>
<keyword evidence="9" id="KW-1185">Reference proteome</keyword>
<dbReference type="InterPro" id="IPR002397">
    <property type="entry name" value="Cyt_P450_B"/>
</dbReference>
<keyword evidence="5 7" id="KW-0408">Iron</keyword>
<evidence type="ECO:0000256" key="3">
    <source>
        <dbReference type="ARBA" id="ARBA00022723"/>
    </source>
</evidence>
<dbReference type="SUPFAM" id="SSF48264">
    <property type="entry name" value="Cytochrome P450"/>
    <property type="match status" value="1"/>
</dbReference>
<evidence type="ECO:0000313" key="8">
    <source>
        <dbReference type="EMBL" id="RCG28443.1"/>
    </source>
</evidence>
<dbReference type="EMBL" id="QOIN01000025">
    <property type="protein sequence ID" value="RCG28443.1"/>
    <property type="molecule type" value="Genomic_DNA"/>
</dbReference>
<dbReference type="InterPro" id="IPR036396">
    <property type="entry name" value="Cyt_P450_sf"/>
</dbReference>
<dbReference type="CDD" id="cd20625">
    <property type="entry name" value="CYP164-like"/>
    <property type="match status" value="1"/>
</dbReference>
<keyword evidence="2 7" id="KW-0349">Heme</keyword>
<gene>
    <name evidence="8" type="ORF">DTL70_01980</name>
</gene>
<dbReference type="GO" id="GO:0020037">
    <property type="term" value="F:heme binding"/>
    <property type="evidence" value="ECO:0007669"/>
    <property type="project" value="InterPro"/>
</dbReference>
<evidence type="ECO:0000313" key="9">
    <source>
        <dbReference type="Proteomes" id="UP000252914"/>
    </source>
</evidence>
<accession>A0A367FDJ2</accession>
<keyword evidence="6 7" id="KW-0503">Monooxygenase</keyword>
<dbReference type="Proteomes" id="UP000252914">
    <property type="component" value="Unassembled WGS sequence"/>
</dbReference>
<dbReference type="GO" id="GO:0004497">
    <property type="term" value="F:monooxygenase activity"/>
    <property type="evidence" value="ECO:0007669"/>
    <property type="project" value="UniProtKB-KW"/>
</dbReference>
<keyword evidence="4 7" id="KW-0560">Oxidoreductase</keyword>
<comment type="similarity">
    <text evidence="1 7">Belongs to the cytochrome P450 family.</text>
</comment>
<protein>
    <submittedName>
        <fullName evidence="8">Cytochrome P450</fullName>
    </submittedName>
</protein>
<organism evidence="8 9">
    <name type="scientific">Streptomyces diacarni</name>
    <dbReference type="NCBI Taxonomy" id="2800381"/>
    <lineage>
        <taxon>Bacteria</taxon>
        <taxon>Bacillati</taxon>
        <taxon>Actinomycetota</taxon>
        <taxon>Actinomycetes</taxon>
        <taxon>Kitasatosporales</taxon>
        <taxon>Streptomycetaceae</taxon>
        <taxon>Streptomyces</taxon>
    </lineage>
</organism>
<dbReference type="FunFam" id="1.10.630.10:FF:000018">
    <property type="entry name" value="Cytochrome P450 monooxygenase"/>
    <property type="match status" value="1"/>
</dbReference>
<evidence type="ECO:0000256" key="1">
    <source>
        <dbReference type="ARBA" id="ARBA00010617"/>
    </source>
</evidence>
<dbReference type="RefSeq" id="WP_114020075.1">
    <property type="nucleotide sequence ID" value="NZ_QOIN01000025.1"/>
</dbReference>
<dbReference type="InterPro" id="IPR017972">
    <property type="entry name" value="Cyt_P450_CS"/>
</dbReference>
<evidence type="ECO:0000256" key="7">
    <source>
        <dbReference type="RuleBase" id="RU000461"/>
    </source>
</evidence>
<name>A0A367FDJ2_9ACTN</name>
<dbReference type="AlphaFoldDB" id="A0A367FDJ2"/>
<dbReference type="InterPro" id="IPR001128">
    <property type="entry name" value="Cyt_P450"/>
</dbReference>
<dbReference type="GO" id="GO:0016705">
    <property type="term" value="F:oxidoreductase activity, acting on paired donors, with incorporation or reduction of molecular oxygen"/>
    <property type="evidence" value="ECO:0007669"/>
    <property type="project" value="InterPro"/>
</dbReference>
<reference evidence="8 9" key="1">
    <citation type="submission" date="2018-06" db="EMBL/GenBank/DDBJ databases">
        <title>Streptomyces reniochalinae sp. nov. and Streptomyces diacarnus sp. nov. from marine sponges.</title>
        <authorList>
            <person name="Li L."/>
        </authorList>
    </citation>
    <scope>NUCLEOTIDE SEQUENCE [LARGE SCALE GENOMIC DNA]</scope>
    <source>
        <strain evidence="8 9">LHW51701</strain>
    </source>
</reference>
<evidence type="ECO:0000256" key="5">
    <source>
        <dbReference type="ARBA" id="ARBA00023004"/>
    </source>
</evidence>
<dbReference type="GO" id="GO:0005506">
    <property type="term" value="F:iron ion binding"/>
    <property type="evidence" value="ECO:0007669"/>
    <property type="project" value="InterPro"/>
</dbReference>
<proteinExistence type="inferred from homology"/>
<dbReference type="PANTHER" id="PTHR46696:SF1">
    <property type="entry name" value="CYTOCHROME P450 YJIB-RELATED"/>
    <property type="match status" value="1"/>
</dbReference>
<evidence type="ECO:0000256" key="2">
    <source>
        <dbReference type="ARBA" id="ARBA00022617"/>
    </source>
</evidence>
<dbReference type="PROSITE" id="PS00086">
    <property type="entry name" value="CYTOCHROME_P450"/>
    <property type="match status" value="1"/>
</dbReference>
<evidence type="ECO:0000256" key="6">
    <source>
        <dbReference type="ARBA" id="ARBA00023033"/>
    </source>
</evidence>
<dbReference type="PANTHER" id="PTHR46696">
    <property type="entry name" value="P450, PUTATIVE (EUROFUNG)-RELATED"/>
    <property type="match status" value="1"/>
</dbReference>
<dbReference type="Pfam" id="PF00067">
    <property type="entry name" value="p450"/>
    <property type="match status" value="1"/>
</dbReference>
<dbReference type="Gene3D" id="1.10.630.10">
    <property type="entry name" value="Cytochrome P450"/>
    <property type="match status" value="1"/>
</dbReference>
<dbReference type="PRINTS" id="PR00359">
    <property type="entry name" value="BP450"/>
</dbReference>